<name>A0ABW6GRX9_9ACTN</name>
<feature type="region of interest" description="Disordered" evidence="1">
    <location>
        <begin position="1"/>
        <end position="31"/>
    </location>
</feature>
<dbReference type="SUPFAM" id="SSF55729">
    <property type="entry name" value="Acyl-CoA N-acyltransferases (Nat)"/>
    <property type="match status" value="1"/>
</dbReference>
<dbReference type="PANTHER" id="PTHR43610:SF1">
    <property type="entry name" value="N-ACETYLTRANSFERASE DOMAIN-CONTAINING PROTEIN"/>
    <property type="match status" value="1"/>
</dbReference>
<sequence length="126" mass="13886">MARPLAAPAENPSTPSTRASGRHADSTHRTPLLDGEGCLARRWLGRRWWRTGANREAKLLLLAHAFDTLGFTEVRWRVDAANTRSREAVTRLGARPADPDAPQHGLLHYTMTAADWPAARARLTAA</sequence>
<evidence type="ECO:0000259" key="2">
    <source>
        <dbReference type="Pfam" id="PF13302"/>
    </source>
</evidence>
<dbReference type="EC" id="2.3.-.-" evidence="3"/>
<evidence type="ECO:0000313" key="3">
    <source>
        <dbReference type="EMBL" id="MFE1355508.1"/>
    </source>
</evidence>
<keyword evidence="3" id="KW-0012">Acyltransferase</keyword>
<dbReference type="InterPro" id="IPR000182">
    <property type="entry name" value="GNAT_dom"/>
</dbReference>
<accession>A0ABW6GRX9</accession>
<proteinExistence type="predicted"/>
<dbReference type="PANTHER" id="PTHR43610">
    <property type="entry name" value="BLL6696 PROTEIN"/>
    <property type="match status" value="1"/>
</dbReference>
<dbReference type="RefSeq" id="WP_380329879.1">
    <property type="nucleotide sequence ID" value="NZ_JBHYPW010000061.1"/>
</dbReference>
<gene>
    <name evidence="3" type="ORF">ACFW6T_26320</name>
</gene>
<keyword evidence="4" id="KW-1185">Reference proteome</keyword>
<keyword evidence="3" id="KW-0808">Transferase</keyword>
<dbReference type="Proteomes" id="UP001599542">
    <property type="component" value="Unassembled WGS sequence"/>
</dbReference>
<dbReference type="Gene3D" id="3.40.630.30">
    <property type="match status" value="1"/>
</dbReference>
<evidence type="ECO:0000256" key="1">
    <source>
        <dbReference type="SAM" id="MobiDB-lite"/>
    </source>
</evidence>
<dbReference type="EMBL" id="JBHYPX010000061">
    <property type="protein sequence ID" value="MFE1355508.1"/>
    <property type="molecule type" value="Genomic_DNA"/>
</dbReference>
<feature type="domain" description="N-acetyltransferase" evidence="2">
    <location>
        <begin position="43"/>
        <end position="95"/>
    </location>
</feature>
<protein>
    <submittedName>
        <fullName evidence="3">GNAT family N-acetyltransferase</fullName>
        <ecNumber evidence="3">2.3.-.-</ecNumber>
    </submittedName>
</protein>
<reference evidence="3 4" key="1">
    <citation type="submission" date="2024-09" db="EMBL/GenBank/DDBJ databases">
        <title>The Natural Products Discovery Center: Release of the First 8490 Sequenced Strains for Exploring Actinobacteria Biosynthetic Diversity.</title>
        <authorList>
            <person name="Kalkreuter E."/>
            <person name="Kautsar S.A."/>
            <person name="Yang D."/>
            <person name="Bader C.D."/>
            <person name="Teijaro C.N."/>
            <person name="Fluegel L."/>
            <person name="Davis C.M."/>
            <person name="Simpson J.R."/>
            <person name="Lauterbach L."/>
            <person name="Steele A.D."/>
            <person name="Gui C."/>
            <person name="Meng S."/>
            <person name="Li G."/>
            <person name="Viehrig K."/>
            <person name="Ye F."/>
            <person name="Su P."/>
            <person name="Kiefer A.F."/>
            <person name="Nichols A."/>
            <person name="Cepeda A.J."/>
            <person name="Yan W."/>
            <person name="Fan B."/>
            <person name="Jiang Y."/>
            <person name="Adhikari A."/>
            <person name="Zheng C.-J."/>
            <person name="Schuster L."/>
            <person name="Cowan T.M."/>
            <person name="Smanski M.J."/>
            <person name="Chevrette M.G."/>
            <person name="De Carvalho L.P.S."/>
            <person name="Shen B."/>
        </authorList>
    </citation>
    <scope>NUCLEOTIDE SEQUENCE [LARGE SCALE GENOMIC DNA]</scope>
    <source>
        <strain evidence="3 4">NPDC058753</strain>
    </source>
</reference>
<dbReference type="GO" id="GO:0016746">
    <property type="term" value="F:acyltransferase activity"/>
    <property type="evidence" value="ECO:0007669"/>
    <property type="project" value="UniProtKB-KW"/>
</dbReference>
<dbReference type="InterPro" id="IPR016181">
    <property type="entry name" value="Acyl_CoA_acyltransferase"/>
</dbReference>
<dbReference type="Pfam" id="PF13302">
    <property type="entry name" value="Acetyltransf_3"/>
    <property type="match status" value="1"/>
</dbReference>
<organism evidence="3 4">
    <name type="scientific">Kitasatospora phosalacinea</name>
    <dbReference type="NCBI Taxonomy" id="2065"/>
    <lineage>
        <taxon>Bacteria</taxon>
        <taxon>Bacillati</taxon>
        <taxon>Actinomycetota</taxon>
        <taxon>Actinomycetes</taxon>
        <taxon>Kitasatosporales</taxon>
        <taxon>Streptomycetaceae</taxon>
        <taxon>Kitasatospora</taxon>
    </lineage>
</organism>
<evidence type="ECO:0000313" key="4">
    <source>
        <dbReference type="Proteomes" id="UP001599542"/>
    </source>
</evidence>
<comment type="caution">
    <text evidence="3">The sequence shown here is derived from an EMBL/GenBank/DDBJ whole genome shotgun (WGS) entry which is preliminary data.</text>
</comment>